<name>G9XM45_DESHA</name>
<dbReference type="PATRIC" id="fig|537010.4.peg.1904"/>
<dbReference type="HOGENOM" id="CLU_021293_11_4_9"/>
<gene>
    <name evidence="2" type="ORF">HMPREF0322_02031</name>
</gene>
<sequence>MYVKKDREAQRQMKIICIEELVPHDHLLRLIDQSIHFDFIYDEVKGLYSELEWGKPGIDPVSLFKIVFIQHLYGIRSMRQTIKDIEVNMAYRWFIGYDLGESILTTYV</sequence>
<proteinExistence type="predicted"/>
<dbReference type="AlphaFoldDB" id="G9XM45"/>
<organism evidence="2 3">
    <name type="scientific">Desulfitobacterium hafniense DP7</name>
    <dbReference type="NCBI Taxonomy" id="537010"/>
    <lineage>
        <taxon>Bacteria</taxon>
        <taxon>Bacillati</taxon>
        <taxon>Bacillota</taxon>
        <taxon>Clostridia</taxon>
        <taxon>Eubacteriales</taxon>
        <taxon>Desulfitobacteriaceae</taxon>
        <taxon>Desulfitobacterium</taxon>
    </lineage>
</organism>
<evidence type="ECO:0000313" key="2">
    <source>
        <dbReference type="EMBL" id="EHL07272.1"/>
    </source>
</evidence>
<dbReference type="InterPro" id="IPR008490">
    <property type="entry name" value="Transposase_InsH_N"/>
</dbReference>
<reference evidence="2 3" key="1">
    <citation type="submission" date="2011-08" db="EMBL/GenBank/DDBJ databases">
        <authorList>
            <person name="Weinstock G."/>
            <person name="Sodergren E."/>
            <person name="Clifton S."/>
            <person name="Fulton L."/>
            <person name="Fulton B."/>
            <person name="Courtney L."/>
            <person name="Fronick C."/>
            <person name="Harrison M."/>
            <person name="Strong C."/>
            <person name="Farmer C."/>
            <person name="Delahaunty K."/>
            <person name="Markovic C."/>
            <person name="Hall O."/>
            <person name="Minx P."/>
            <person name="Tomlinson C."/>
            <person name="Mitreva M."/>
            <person name="Hou S."/>
            <person name="Chen J."/>
            <person name="Wollam A."/>
            <person name="Pepin K.H."/>
            <person name="Johnson M."/>
            <person name="Bhonagiri V."/>
            <person name="Zhang X."/>
            <person name="Suruliraj S."/>
            <person name="Warren W."/>
            <person name="Chinwalla A."/>
            <person name="Mardis E.R."/>
            <person name="Wilson R.K."/>
        </authorList>
    </citation>
    <scope>NUCLEOTIDE SEQUENCE [LARGE SCALE GENOMIC DNA]</scope>
    <source>
        <strain evidence="2 3">DP7</strain>
    </source>
</reference>
<comment type="caution">
    <text evidence="2">The sequence shown here is derived from an EMBL/GenBank/DDBJ whole genome shotgun (WGS) entry which is preliminary data.</text>
</comment>
<dbReference type="Pfam" id="PF05598">
    <property type="entry name" value="DUF772"/>
    <property type="match status" value="1"/>
</dbReference>
<feature type="domain" description="Transposase InsH N-terminal" evidence="1">
    <location>
        <begin position="18"/>
        <end position="103"/>
    </location>
</feature>
<evidence type="ECO:0000313" key="3">
    <source>
        <dbReference type="Proteomes" id="UP000004416"/>
    </source>
</evidence>
<evidence type="ECO:0000259" key="1">
    <source>
        <dbReference type="Pfam" id="PF05598"/>
    </source>
</evidence>
<accession>G9XM45</accession>
<dbReference type="Proteomes" id="UP000004416">
    <property type="component" value="Unassembled WGS sequence"/>
</dbReference>
<protein>
    <recommendedName>
        <fullName evidence="1">Transposase InsH N-terminal domain-containing protein</fullName>
    </recommendedName>
</protein>
<dbReference type="EMBL" id="AFZX01000045">
    <property type="protein sequence ID" value="EHL07272.1"/>
    <property type="molecule type" value="Genomic_DNA"/>
</dbReference>